<comment type="caution">
    <text evidence="3">The sequence shown here is derived from an EMBL/GenBank/DDBJ whole genome shotgun (WGS) entry which is preliminary data.</text>
</comment>
<reference evidence="3 4" key="1">
    <citation type="submission" date="2017-10" db="EMBL/GenBank/DDBJ databases">
        <title>Sedimentibacterium mangrovi gen. nov., sp. nov., a novel member of family Phyllobacteriacea isolated from mangrove sediment.</title>
        <authorList>
            <person name="Liao H."/>
            <person name="Tian Y."/>
        </authorList>
    </citation>
    <scope>NUCLEOTIDE SEQUENCE [LARGE SCALE GENOMIC DNA]</scope>
    <source>
        <strain evidence="3 4">X9-2-2</strain>
    </source>
</reference>
<feature type="compositionally biased region" description="Basic and acidic residues" evidence="1">
    <location>
        <begin position="113"/>
        <end position="125"/>
    </location>
</feature>
<evidence type="ECO:0000313" key="3">
    <source>
        <dbReference type="EMBL" id="PHP68449.1"/>
    </source>
</evidence>
<feature type="compositionally biased region" description="Low complexity" evidence="1">
    <location>
        <begin position="49"/>
        <end position="68"/>
    </location>
</feature>
<proteinExistence type="predicted"/>
<evidence type="ECO:0000313" key="4">
    <source>
        <dbReference type="Proteomes" id="UP000221168"/>
    </source>
</evidence>
<evidence type="ECO:0000256" key="1">
    <source>
        <dbReference type="SAM" id="MobiDB-lite"/>
    </source>
</evidence>
<keyword evidence="2" id="KW-0732">Signal</keyword>
<dbReference type="AlphaFoldDB" id="A0A2G1QSJ4"/>
<name>A0A2G1QSJ4_9HYPH</name>
<feature type="region of interest" description="Disordered" evidence="1">
    <location>
        <begin position="28"/>
        <end position="141"/>
    </location>
</feature>
<protein>
    <submittedName>
        <fullName evidence="3">Uncharacterized protein</fullName>
    </submittedName>
</protein>
<gene>
    <name evidence="3" type="ORF">CSC94_00095</name>
</gene>
<accession>A0A2G1QSJ4</accession>
<dbReference type="Proteomes" id="UP000221168">
    <property type="component" value="Unassembled WGS sequence"/>
</dbReference>
<feature type="chain" id="PRO_5013652728" evidence="2">
    <location>
        <begin position="30"/>
        <end position="259"/>
    </location>
</feature>
<keyword evidence="4" id="KW-1185">Reference proteome</keyword>
<evidence type="ECO:0000256" key="2">
    <source>
        <dbReference type="SAM" id="SignalP"/>
    </source>
</evidence>
<organism evidence="3 4">
    <name type="scientific">Zhengella mangrovi</name>
    <dbReference type="NCBI Taxonomy" id="1982044"/>
    <lineage>
        <taxon>Bacteria</taxon>
        <taxon>Pseudomonadati</taxon>
        <taxon>Pseudomonadota</taxon>
        <taxon>Alphaproteobacteria</taxon>
        <taxon>Hyphomicrobiales</taxon>
        <taxon>Notoacmeibacteraceae</taxon>
        <taxon>Zhengella</taxon>
    </lineage>
</organism>
<dbReference type="EMBL" id="PDVP01000001">
    <property type="protein sequence ID" value="PHP68449.1"/>
    <property type="molecule type" value="Genomic_DNA"/>
</dbReference>
<feature type="signal peptide" evidence="2">
    <location>
        <begin position="1"/>
        <end position="29"/>
    </location>
</feature>
<sequence>MRLTRTIWTTTLLAAGLAGSLLLAEEAKAPDAGQPSASPATDTTKPKQAADAPAANAPASEPAAPDPSAQDKPAVPDDTTTAGEDGPDLPNPPDSPPTVSAIGFEHPGVHCRFLRDGPPDGKETGDAASLPDEDGVADQPPEKQLTSYKTVYADPATLLFTERRFDGLGTFERGYARINGLLRELALVSRTSEGKGEERRYRTLEADPVLIDLSFSVTERQKVLTLVDGTMTLSRGEAKGSSIPVTGLCGPDAANRSVK</sequence>
<dbReference type="RefSeq" id="WP_099302493.1">
    <property type="nucleotide sequence ID" value="NZ_PDVP01000001.1"/>
</dbReference>